<gene>
    <name evidence="1" type="ORF">DSO57_1027937</name>
</gene>
<comment type="caution">
    <text evidence="1">The sequence shown here is derived from an EMBL/GenBank/DDBJ whole genome shotgun (WGS) entry which is preliminary data.</text>
</comment>
<protein>
    <submittedName>
        <fullName evidence="1">Uncharacterized protein</fullName>
    </submittedName>
</protein>
<proteinExistence type="predicted"/>
<dbReference type="EMBL" id="QTSX02005144">
    <property type="protein sequence ID" value="KAJ9060723.1"/>
    <property type="molecule type" value="Genomic_DNA"/>
</dbReference>
<organism evidence="1 2">
    <name type="scientific">Entomophthora muscae</name>
    <dbReference type="NCBI Taxonomy" id="34485"/>
    <lineage>
        <taxon>Eukaryota</taxon>
        <taxon>Fungi</taxon>
        <taxon>Fungi incertae sedis</taxon>
        <taxon>Zoopagomycota</taxon>
        <taxon>Entomophthoromycotina</taxon>
        <taxon>Entomophthoromycetes</taxon>
        <taxon>Entomophthorales</taxon>
        <taxon>Entomophthoraceae</taxon>
        <taxon>Entomophthora</taxon>
    </lineage>
</organism>
<reference evidence="1" key="1">
    <citation type="submission" date="2022-04" db="EMBL/GenBank/DDBJ databases">
        <title>Genome of the entomopathogenic fungus Entomophthora muscae.</title>
        <authorList>
            <person name="Elya C."/>
            <person name="Lovett B.R."/>
            <person name="Lee E."/>
            <person name="Macias A.M."/>
            <person name="Hajek A.E."/>
            <person name="De Bivort B.L."/>
            <person name="Kasson M.T."/>
            <person name="De Fine Licht H.H."/>
            <person name="Stajich J.E."/>
        </authorList>
    </citation>
    <scope>NUCLEOTIDE SEQUENCE</scope>
    <source>
        <strain evidence="1">Berkeley</strain>
    </source>
</reference>
<dbReference type="Proteomes" id="UP001165960">
    <property type="component" value="Unassembled WGS sequence"/>
</dbReference>
<accession>A0ACC2SEA1</accession>
<evidence type="ECO:0000313" key="2">
    <source>
        <dbReference type="Proteomes" id="UP001165960"/>
    </source>
</evidence>
<sequence length="2140" mass="235043">MDNFLYNKLEKPDPNRWIILSNDIIQGLSKIEKAIKNKNKTRYEGGFKLLFEKIQVLFDISGMEVNISPILENVQLRSQQRDFIRNIIKLVIACRVLSTNWEASGIHESALLVCKEVRDSLRELMRARKLVEREIRAKAREALIRSRKGGPAEKEAKKPNKNSNSREVSDGGSVSSFQGRKYALPKLDKQDDGPGLKLGDSSSETSRTSRSNSERNENLEANIGSNQSFKQIEITSQPLTPHSVTSQLKGASAPLTPVSVKSIRLSMHGSQAENKVVYKDADNTTDGSGGSQYSDSEYSDQTSNTEDTDATTESSTTDSSLSTRGRRRAKAKKEKIKVALKEGKTLSDVSSITLTSSSSSQTTETRDSDYQTSTESSSFCGDVQATSEDASDLISVIPKTMSPQASFRVSVISDNGGSRRASSGVVRKSLLPGMIDSSQLLSESGSPANTDANRSSNRMSYQTQITQITQVSTLDKFHQANMSTNKNRLPVPPSISFTVSSLLSEEEPDLSDGYQSWASKKDRTLLRMSLPIWKRKAQTSGESGESEISDPEAAGGGTLFRKPNVSMDVSDDDDDTLIKNQVEEVLEAKRQSRISGLPLMPQPIELRDGTICRKVLANLIDSYSSQPVDFMEGLFMMALDSTATRSMFVDILEEMIGSLSTLFAILDALGVQDYRAGMSANDAGIRFDLQREFTLRKDTIYSDLDDMIGVAEEFARQDSPELRQGLTIFLISIIKEYEELLLVSKCIINDYGFINSFSGKLENFDDININNGKVSNEVRHLQESIRDLLSLNSLRREQEEQIRNPEKAAEALRAYILKLEEPHTNENSRSNQIGLLPPSLSPSHSMRSLLSDCSAAKYPISIISMERELSIQTSHQSSVSIRSQASSESLRAPIAARVLMEGGFSGSPVYPMLPKGTTLDAYIILSPTSAPIPSSPSDNSQASDTEPRSRKKTLPPVPLPGAKWPKENICLSGEEDTNMLEFESSSQQSDSGVDSNGSSDQEPGQSKELPSAKLKSESDIEKEIQKALSESPQELLLPTTDYTRLRPANRFINSTQILSWAISPLGEDMGFIATDVRRADPTRSSLSTQQLSLTPTKCNDSAKCDDLTPEREYAGSETSDSSPGALNNVSRPMTRQSTLLSSRRTSRTFASTSVASMLSGPIVDSPSSSITGEACDNPLDDSSTHSSLDETELVTRFNALMDQEQSNPETDSDDWPGVSQSAMPGLDEGPTTVSSQEGDDSSVASESGAKPLPSLQPIDEALEQPGVAVGEPKESHESNLSGISEKSKDSGVAIDHEAAMESGTNQATEDELISLHSEVTQESGVTIDADNTQETETDTMDDAQINQKRISVGRLIDHDLDESLDAKSDSGDGEDDPDSDAIDAIQNMPIEIDALDMGVDGDEAKTIPQSTKAQDESVYDTESLPPTPNQPKVSRLAAPEESDIEPPPAVPASAESDVKNERKLSDAVAPIDAEFGSGGRRPSAATTVSTKRESKFKRIMVLAKLSSGGRSALTYIAPHGAEFFANQPIPPNPYYVNRPGAAQPDKQNRRVFRRGSNASSFSNQSVSDNGASRMESPNRSRKNSVADVGSVPVSQKPPSGEASPKVPSRKNSTVEAPTPAPAAASGPESRKGSVASDDSAAAKAARKASRRMSGASSRSDSELRWYLSYGYQDDDITMKDGLIITATLEALVERLTLHDEAIDLKFLETFMLTFRSFTKAPEFLELLIARYELQPPPGLSPEDLAIWTSHKQTAIRIRVNNILKTWLESYFYESDDGLCLKRLIEFCSTTMMDTMPSAAKRILNTAGEIYERLKAESSTSKVTRSKTMDLMAAAAMAKLPNHIPPLPIISRGISKSLLSHLPFRIIDLDPVEVARQLTIMDCRAFSQIRPHELIGLEFSKKNSTSVHFVRAMTDATNEITSLICECILKESDIKKRCNLLKYFIRMGETLLLLKNFNSLMPIVGALNSSMISRLKKTWALLPPKFTEDFEQLRKSTDHSRNYAEYRSVLRTSAPPCLPFLGIYLTDLTFTDEGNSAFTKTETKKYVNFAKYYKTVAIVQEIQKFQVPYNLIEVRELQERLKLWMVTSNNNWDEDIFYNKSLVLEPRANTQPALTSRAKPPSVKARDSSENPIPLTSQAYF</sequence>
<name>A0ACC2SEA1_9FUNG</name>
<evidence type="ECO:0000313" key="1">
    <source>
        <dbReference type="EMBL" id="KAJ9060723.1"/>
    </source>
</evidence>
<keyword evidence="2" id="KW-1185">Reference proteome</keyword>